<keyword evidence="1" id="KW-0547">Nucleotide-binding</keyword>
<evidence type="ECO:0000259" key="2">
    <source>
        <dbReference type="Pfam" id="PF05970"/>
    </source>
</evidence>
<keyword evidence="1" id="KW-0347">Helicase</keyword>
<dbReference type="AlphaFoldDB" id="A0A9W6X5N4"/>
<dbReference type="InterPro" id="IPR010285">
    <property type="entry name" value="DNA_helicase_pif1-like_DEAD"/>
</dbReference>
<dbReference type="Proteomes" id="UP001165121">
    <property type="component" value="Unassembled WGS sequence"/>
</dbReference>
<dbReference type="Pfam" id="PF05970">
    <property type="entry name" value="PIF1"/>
    <property type="match status" value="1"/>
</dbReference>
<comment type="caution">
    <text evidence="3">The sequence shown here is derived from an EMBL/GenBank/DDBJ whole genome shotgun (WGS) entry which is preliminary data.</text>
</comment>
<gene>
    <name evidence="3" type="ORF">Pfra01_000751000</name>
</gene>
<dbReference type="GO" id="GO:0006281">
    <property type="term" value="P:DNA repair"/>
    <property type="evidence" value="ECO:0007669"/>
    <property type="project" value="UniProtKB-KW"/>
</dbReference>
<dbReference type="InterPro" id="IPR051055">
    <property type="entry name" value="PIF1_helicase"/>
</dbReference>
<feature type="domain" description="DNA helicase Pif1-like DEAD-box helicase" evidence="2">
    <location>
        <begin position="3"/>
        <end position="105"/>
    </location>
</feature>
<keyword evidence="4" id="KW-1185">Reference proteome</keyword>
<proteinExistence type="inferred from homology"/>
<dbReference type="Gene3D" id="3.40.50.300">
    <property type="entry name" value="P-loop containing nucleotide triphosphate hydrolases"/>
    <property type="match status" value="1"/>
</dbReference>
<comment type="catalytic activity">
    <reaction evidence="1">
        <text>ATP + H2O = ADP + phosphate + H(+)</text>
        <dbReference type="Rhea" id="RHEA:13065"/>
        <dbReference type="ChEBI" id="CHEBI:15377"/>
        <dbReference type="ChEBI" id="CHEBI:15378"/>
        <dbReference type="ChEBI" id="CHEBI:30616"/>
        <dbReference type="ChEBI" id="CHEBI:43474"/>
        <dbReference type="ChEBI" id="CHEBI:456216"/>
        <dbReference type="EC" id="5.6.2.3"/>
    </reaction>
</comment>
<comment type="cofactor">
    <cofactor evidence="1">
        <name>Mg(2+)</name>
        <dbReference type="ChEBI" id="CHEBI:18420"/>
    </cofactor>
</comment>
<dbReference type="EC" id="5.6.2.3" evidence="1"/>
<dbReference type="GO" id="GO:0016787">
    <property type="term" value="F:hydrolase activity"/>
    <property type="evidence" value="ECO:0007669"/>
    <property type="project" value="UniProtKB-KW"/>
</dbReference>
<accession>A0A9W6X5N4</accession>
<dbReference type="GO" id="GO:0000723">
    <property type="term" value="P:telomere maintenance"/>
    <property type="evidence" value="ECO:0007669"/>
    <property type="project" value="InterPro"/>
</dbReference>
<dbReference type="EMBL" id="BSXT01000664">
    <property type="protein sequence ID" value="GMF32032.1"/>
    <property type="molecule type" value="Genomic_DNA"/>
</dbReference>
<keyword evidence="1" id="KW-0227">DNA damage</keyword>
<dbReference type="GO" id="GO:0043139">
    <property type="term" value="F:5'-3' DNA helicase activity"/>
    <property type="evidence" value="ECO:0007669"/>
    <property type="project" value="UniProtKB-EC"/>
</dbReference>
<keyword evidence="1" id="KW-0067">ATP-binding</keyword>
<dbReference type="PANTHER" id="PTHR47642:SF6">
    <property type="entry name" value="ATP-DEPENDENT DNA HELICASE"/>
    <property type="match status" value="1"/>
</dbReference>
<evidence type="ECO:0000313" key="3">
    <source>
        <dbReference type="EMBL" id="GMF32032.1"/>
    </source>
</evidence>
<keyword evidence="1" id="KW-0233">DNA recombination</keyword>
<comment type="similarity">
    <text evidence="1">Belongs to the helicase family.</text>
</comment>
<dbReference type="OrthoDB" id="432234at2759"/>
<keyword evidence="1" id="KW-0378">Hydrolase</keyword>
<dbReference type="GO" id="GO:0006310">
    <property type="term" value="P:DNA recombination"/>
    <property type="evidence" value="ECO:0007669"/>
    <property type="project" value="UniProtKB-KW"/>
</dbReference>
<sequence length="413" mass="46760">MSQDSVATAAYQGVAAQAANGRTIHKLFGWNVNSRKRWTPTNEQKERFAKLRLLIIDEVSTCDVSIIGKVEVSLRLLLDNPSKLFGGIHVLLVGDWLQQLPVAGQPAFIAASEILHAHNGRDAGSADYLDRVRGINAYRSLNFVVILAENVRHRNDEVWKRILDKWRVGRYDDADIAYVNKIAYNENWTSDRADKTSYCPIIVTSNAIRVEFNSSALQAFCRESGAVFHCFPAQVTRPHHHLSNIQRKLLTCIREDKTSGMPISLEIAVGSMVQCTKNVSNHFKLANGCIGTVVAITPAQNDDIRVRVVDGVEEHQHSLPPEVVFIRLKDYSDRSFHPEFPFGVVPVCQRYERGISVKLPDRQFSVCIRQVPLVLAYSLTTEKCQGLTLTEWFLLRFDIQHDAHHNDHHFMLR</sequence>
<dbReference type="PANTHER" id="PTHR47642">
    <property type="entry name" value="ATP-DEPENDENT DNA HELICASE"/>
    <property type="match status" value="1"/>
</dbReference>
<evidence type="ECO:0000313" key="4">
    <source>
        <dbReference type="Proteomes" id="UP001165121"/>
    </source>
</evidence>
<dbReference type="InterPro" id="IPR027417">
    <property type="entry name" value="P-loop_NTPase"/>
</dbReference>
<evidence type="ECO:0000256" key="1">
    <source>
        <dbReference type="RuleBase" id="RU363044"/>
    </source>
</evidence>
<dbReference type="GO" id="GO:0005524">
    <property type="term" value="F:ATP binding"/>
    <property type="evidence" value="ECO:0007669"/>
    <property type="project" value="UniProtKB-KW"/>
</dbReference>
<organism evidence="3 4">
    <name type="scientific">Phytophthora fragariaefolia</name>
    <dbReference type="NCBI Taxonomy" id="1490495"/>
    <lineage>
        <taxon>Eukaryota</taxon>
        <taxon>Sar</taxon>
        <taxon>Stramenopiles</taxon>
        <taxon>Oomycota</taxon>
        <taxon>Peronosporomycetes</taxon>
        <taxon>Peronosporales</taxon>
        <taxon>Peronosporaceae</taxon>
        <taxon>Phytophthora</taxon>
    </lineage>
</organism>
<protein>
    <recommendedName>
        <fullName evidence="1">ATP-dependent DNA helicase</fullName>
        <ecNumber evidence="1">5.6.2.3</ecNumber>
    </recommendedName>
</protein>
<name>A0A9W6X5N4_9STRA</name>
<keyword evidence="1" id="KW-0234">DNA repair</keyword>
<reference evidence="3" key="1">
    <citation type="submission" date="2023-04" db="EMBL/GenBank/DDBJ databases">
        <title>Phytophthora fragariaefolia NBRC 109709.</title>
        <authorList>
            <person name="Ichikawa N."/>
            <person name="Sato H."/>
            <person name="Tonouchi N."/>
        </authorList>
    </citation>
    <scope>NUCLEOTIDE SEQUENCE</scope>
    <source>
        <strain evidence="3">NBRC 109709</strain>
    </source>
</reference>
<dbReference type="SUPFAM" id="SSF52540">
    <property type="entry name" value="P-loop containing nucleoside triphosphate hydrolases"/>
    <property type="match status" value="1"/>
</dbReference>